<evidence type="ECO:0000259" key="2">
    <source>
        <dbReference type="SMART" id="SM00568"/>
    </source>
</evidence>
<dbReference type="InterPro" id="IPR004182">
    <property type="entry name" value="GRAM"/>
</dbReference>
<sequence>MRYQYADEFHGSPIMMNNSYDSTPVGRPSSISEPVSLCHSPSSSDGSSYFNTTSEAFPKSHKKKTGKKYSSFTFTYRIKEHVKLGPKFSETLKGKLRLGAKIIQEGGRGNIFKQIFGVKEGEELLKASQCYLSTTSGPIAGLLFISTEKVAFCSERPITFPSATGELIRTPYKVVIPVKKIKRANQSQNVNKPAQKYIEIVTKDDYEFWFMGFLRYEKAYRNLEKAISIANDQKQNTEIPSENV</sequence>
<organism evidence="3 4">
    <name type="scientific">Ziziphus jujuba</name>
    <name type="common">Chinese jujube</name>
    <name type="synonym">Ziziphus sativa</name>
    <dbReference type="NCBI Taxonomy" id="326968"/>
    <lineage>
        <taxon>Eukaryota</taxon>
        <taxon>Viridiplantae</taxon>
        <taxon>Streptophyta</taxon>
        <taxon>Embryophyta</taxon>
        <taxon>Tracheophyta</taxon>
        <taxon>Spermatophyta</taxon>
        <taxon>Magnoliopsida</taxon>
        <taxon>eudicotyledons</taxon>
        <taxon>Gunneridae</taxon>
        <taxon>Pentapetalae</taxon>
        <taxon>rosids</taxon>
        <taxon>fabids</taxon>
        <taxon>Rosales</taxon>
        <taxon>Rhamnaceae</taxon>
        <taxon>Paliureae</taxon>
        <taxon>Ziziphus</taxon>
    </lineage>
</organism>
<gene>
    <name evidence="4" type="primary">LOC107419677</name>
</gene>
<proteinExistence type="inferred from homology"/>
<reference evidence="4" key="2">
    <citation type="submission" date="2025-08" db="UniProtKB">
        <authorList>
            <consortium name="RefSeq"/>
        </authorList>
    </citation>
    <scope>IDENTIFICATION</scope>
    <source>
        <tissue evidence="4">Seedling</tissue>
    </source>
</reference>
<dbReference type="RefSeq" id="XP_048328933.1">
    <property type="nucleotide sequence ID" value="XM_048472976.2"/>
</dbReference>
<dbReference type="PANTHER" id="PTHR31969">
    <property type="entry name" value="GEM-LIKE PROTEIN 2"/>
    <property type="match status" value="1"/>
</dbReference>
<dbReference type="Pfam" id="PF02893">
    <property type="entry name" value="GRAM"/>
    <property type="match status" value="1"/>
</dbReference>
<feature type="domain" description="GRAM" evidence="2">
    <location>
        <begin position="110"/>
        <end position="188"/>
    </location>
</feature>
<dbReference type="InterPro" id="IPR011993">
    <property type="entry name" value="PH-like_dom_sf"/>
</dbReference>
<dbReference type="SMART" id="SM00568">
    <property type="entry name" value="GRAM"/>
    <property type="match status" value="1"/>
</dbReference>
<evidence type="ECO:0000313" key="3">
    <source>
        <dbReference type="Proteomes" id="UP001652623"/>
    </source>
</evidence>
<name>A0ABM3II98_ZIZJJ</name>
<evidence type="ECO:0000313" key="4">
    <source>
        <dbReference type="RefSeq" id="XP_048328933.1"/>
    </source>
</evidence>
<keyword evidence="3" id="KW-1185">Reference proteome</keyword>
<reference evidence="3" key="1">
    <citation type="submission" date="2025-05" db="UniProtKB">
        <authorList>
            <consortium name="RefSeq"/>
        </authorList>
    </citation>
    <scope>NUCLEOTIDE SEQUENCE [LARGE SCALE GENOMIC DNA]</scope>
</reference>
<evidence type="ECO:0000256" key="1">
    <source>
        <dbReference type="ARBA" id="ARBA00009414"/>
    </source>
</evidence>
<dbReference type="Proteomes" id="UP001652623">
    <property type="component" value="Chromosome 2"/>
</dbReference>
<dbReference type="GeneID" id="107419677"/>
<comment type="similarity">
    <text evidence="1">Belongs to the GEM family.</text>
</comment>
<protein>
    <submittedName>
        <fullName evidence="4">GEM-like protein 4</fullName>
    </submittedName>
</protein>
<dbReference type="InterPro" id="IPR037848">
    <property type="entry name" value="GEM-like"/>
</dbReference>
<accession>A0ABM3II98</accession>
<dbReference type="Gene3D" id="2.30.29.30">
    <property type="entry name" value="Pleckstrin-homology domain (PH domain)/Phosphotyrosine-binding domain (PTB)"/>
    <property type="match status" value="1"/>
</dbReference>